<sequence>MTKQLPLRDSGCITSGGRQNAHRKDRRRRSVASSRPPRADGCVSQSLRHMLLLPLATGLAYYLGAVLGVAASAMSEGIAIFWLPNGILLVVLLSTARHHWPLHLAAAVLAEIAADLPTFTLLQALGFAAVNVVECLLAALLLERLARPFRLESLRHVIAFGGYVLVIACGLAALLGAAIYSLTGQATTAFWTYWRIWWFGDGLGMLLVAPLALGWLQPRSRPGERRSFEATALFGLTLLFSLWVFYPSAAHVEAAFPRRAFLLLPFALWAAARFGVWGTASVALLLAGIAIPATLTDRGPLALAAPEATVLLLQEYLVVLSLPALALAALLQELRDRNARLQSRETELRMTHDALDRVNRELETRVRTRTEALEVANRRLKALASVDSLTGISNRRHFVEQAKAEISRARRQGLPLSVIMFDIDFFKTVNDRFGHEAGDQTLKALTSTVSGNLRAGDIFARLGGEEFILMLPGQGLGDAVQTADRVRALVAETSRTHYPVPITLSAGVAGLAGSEDLDGLLRQADRALYAAKHQGRDRVCVAPAAGAPETLPSAGPFMG</sequence>
<dbReference type="EC" id="2.7.7.65" evidence="2"/>
<feature type="transmembrane region" description="Helical" evidence="10">
    <location>
        <begin position="51"/>
        <end position="71"/>
    </location>
</feature>
<accession>Q3SL30</accession>
<dbReference type="NCBIfam" id="TIGR00254">
    <property type="entry name" value="GGDEF"/>
    <property type="match status" value="1"/>
</dbReference>
<dbReference type="CDD" id="cd01949">
    <property type="entry name" value="GGDEF"/>
    <property type="match status" value="1"/>
</dbReference>
<dbReference type="InterPro" id="IPR043128">
    <property type="entry name" value="Rev_trsase/Diguanyl_cyclase"/>
</dbReference>
<feature type="transmembrane region" description="Helical" evidence="10">
    <location>
        <begin position="154"/>
        <end position="182"/>
    </location>
</feature>
<dbReference type="GO" id="GO:0052621">
    <property type="term" value="F:diguanylate cyclase activity"/>
    <property type="evidence" value="ECO:0007669"/>
    <property type="project" value="UniProtKB-EC"/>
</dbReference>
<dbReference type="STRING" id="292415.Tbd_0636"/>
<feature type="transmembrane region" description="Helical" evidence="10">
    <location>
        <begin position="310"/>
        <end position="331"/>
    </location>
</feature>
<evidence type="ECO:0000256" key="3">
    <source>
        <dbReference type="ARBA" id="ARBA00022475"/>
    </source>
</evidence>
<dbReference type="Gene3D" id="3.30.70.270">
    <property type="match status" value="1"/>
</dbReference>
<keyword evidence="6 10" id="KW-0472">Membrane</keyword>
<keyword evidence="5 10" id="KW-1133">Transmembrane helix</keyword>
<dbReference type="FunFam" id="3.30.70.270:FF:000001">
    <property type="entry name" value="Diguanylate cyclase domain protein"/>
    <property type="match status" value="1"/>
</dbReference>
<comment type="catalytic activity">
    <reaction evidence="7">
        <text>2 GTP = 3',3'-c-di-GMP + 2 diphosphate</text>
        <dbReference type="Rhea" id="RHEA:24898"/>
        <dbReference type="ChEBI" id="CHEBI:33019"/>
        <dbReference type="ChEBI" id="CHEBI:37565"/>
        <dbReference type="ChEBI" id="CHEBI:58805"/>
        <dbReference type="EC" id="2.7.7.65"/>
    </reaction>
</comment>
<evidence type="ECO:0000256" key="5">
    <source>
        <dbReference type="ARBA" id="ARBA00022989"/>
    </source>
</evidence>
<protein>
    <recommendedName>
        <fullName evidence="2">diguanylate cyclase</fullName>
        <ecNumber evidence="2">2.7.7.65</ecNumber>
    </recommendedName>
</protein>
<keyword evidence="8" id="KW-0175">Coiled coil</keyword>
<dbReference type="KEGG" id="tbd:Tbd_0636"/>
<dbReference type="eggNOG" id="COG3447">
    <property type="taxonomic scope" value="Bacteria"/>
</dbReference>
<dbReference type="HOGENOM" id="CLU_434009_0_0_4"/>
<dbReference type="EMBL" id="CP000116">
    <property type="protein sequence ID" value="AAZ96589.1"/>
    <property type="molecule type" value="Genomic_DNA"/>
</dbReference>
<feature type="transmembrane region" description="Helical" evidence="10">
    <location>
        <begin position="120"/>
        <end position="142"/>
    </location>
</feature>
<evidence type="ECO:0000256" key="6">
    <source>
        <dbReference type="ARBA" id="ARBA00023136"/>
    </source>
</evidence>
<dbReference type="AlphaFoldDB" id="Q3SL30"/>
<evidence type="ECO:0000256" key="4">
    <source>
        <dbReference type="ARBA" id="ARBA00022692"/>
    </source>
</evidence>
<dbReference type="SMART" id="SM00267">
    <property type="entry name" value="GGDEF"/>
    <property type="match status" value="1"/>
</dbReference>
<evidence type="ECO:0000259" key="11">
    <source>
        <dbReference type="PROSITE" id="PS50887"/>
    </source>
</evidence>
<dbReference type="SUPFAM" id="SSF55073">
    <property type="entry name" value="Nucleotide cyclase"/>
    <property type="match status" value="1"/>
</dbReference>
<dbReference type="PROSITE" id="PS50887">
    <property type="entry name" value="GGDEF"/>
    <property type="match status" value="1"/>
</dbReference>
<dbReference type="eggNOG" id="COG3706">
    <property type="taxonomic scope" value="Bacteria"/>
</dbReference>
<dbReference type="Pfam" id="PF05231">
    <property type="entry name" value="MASE1"/>
    <property type="match status" value="1"/>
</dbReference>
<keyword evidence="4 10" id="KW-0812">Transmembrane</keyword>
<feature type="transmembrane region" description="Helical" evidence="10">
    <location>
        <begin position="78"/>
        <end position="100"/>
    </location>
</feature>
<evidence type="ECO:0000313" key="12">
    <source>
        <dbReference type="EMBL" id="AAZ96589.1"/>
    </source>
</evidence>
<evidence type="ECO:0000256" key="8">
    <source>
        <dbReference type="SAM" id="Coils"/>
    </source>
</evidence>
<feature type="transmembrane region" description="Helical" evidence="10">
    <location>
        <begin position="194"/>
        <end position="216"/>
    </location>
</feature>
<comment type="subcellular location">
    <subcellularLocation>
        <location evidence="1">Cell membrane</location>
        <topology evidence="1">Multi-pass membrane protein</topology>
    </subcellularLocation>
</comment>
<feature type="region of interest" description="Disordered" evidence="9">
    <location>
        <begin position="1"/>
        <end position="41"/>
    </location>
</feature>
<feature type="transmembrane region" description="Helical" evidence="10">
    <location>
        <begin position="228"/>
        <end position="246"/>
    </location>
</feature>
<gene>
    <name evidence="12" type="ordered locus">Tbd_0636</name>
</gene>
<organism evidence="12 13">
    <name type="scientific">Thiobacillus denitrificans (strain ATCC 25259 / T1)</name>
    <dbReference type="NCBI Taxonomy" id="292415"/>
    <lineage>
        <taxon>Bacteria</taxon>
        <taxon>Pseudomonadati</taxon>
        <taxon>Pseudomonadota</taxon>
        <taxon>Betaproteobacteria</taxon>
        <taxon>Nitrosomonadales</taxon>
        <taxon>Thiobacillaceae</taxon>
        <taxon>Thiobacillus</taxon>
    </lineage>
</organism>
<feature type="domain" description="GGDEF" evidence="11">
    <location>
        <begin position="414"/>
        <end position="544"/>
    </location>
</feature>
<keyword evidence="13" id="KW-1185">Reference proteome</keyword>
<evidence type="ECO:0000256" key="7">
    <source>
        <dbReference type="ARBA" id="ARBA00034247"/>
    </source>
</evidence>
<keyword evidence="3" id="KW-1003">Cell membrane</keyword>
<feature type="coiled-coil region" evidence="8">
    <location>
        <begin position="324"/>
        <end position="351"/>
    </location>
</feature>
<dbReference type="PANTHER" id="PTHR45138">
    <property type="entry name" value="REGULATORY COMPONENTS OF SENSORY TRANSDUCTION SYSTEM"/>
    <property type="match status" value="1"/>
</dbReference>
<dbReference type="GO" id="GO:0005886">
    <property type="term" value="C:plasma membrane"/>
    <property type="evidence" value="ECO:0007669"/>
    <property type="project" value="UniProtKB-SubCell"/>
</dbReference>
<feature type="transmembrane region" description="Helical" evidence="10">
    <location>
        <begin position="266"/>
        <end position="289"/>
    </location>
</feature>
<evidence type="ECO:0000313" key="13">
    <source>
        <dbReference type="Proteomes" id="UP000008291"/>
    </source>
</evidence>
<feature type="compositionally biased region" description="Basic residues" evidence="9">
    <location>
        <begin position="20"/>
        <end position="30"/>
    </location>
</feature>
<dbReference type="Pfam" id="PF00990">
    <property type="entry name" value="GGDEF"/>
    <property type="match status" value="1"/>
</dbReference>
<name>Q3SL30_THIDA</name>
<dbReference type="InterPro" id="IPR000160">
    <property type="entry name" value="GGDEF_dom"/>
</dbReference>
<evidence type="ECO:0000256" key="1">
    <source>
        <dbReference type="ARBA" id="ARBA00004651"/>
    </source>
</evidence>
<proteinExistence type="predicted"/>
<dbReference type="InterPro" id="IPR007895">
    <property type="entry name" value="MASE1"/>
</dbReference>
<evidence type="ECO:0000256" key="9">
    <source>
        <dbReference type="SAM" id="MobiDB-lite"/>
    </source>
</evidence>
<dbReference type="PANTHER" id="PTHR45138:SF9">
    <property type="entry name" value="DIGUANYLATE CYCLASE DGCM-RELATED"/>
    <property type="match status" value="1"/>
</dbReference>
<dbReference type="InterPro" id="IPR029787">
    <property type="entry name" value="Nucleotide_cyclase"/>
</dbReference>
<reference evidence="12 13" key="1">
    <citation type="journal article" date="2006" name="J. Bacteriol.">
        <title>The genome sequence of the obligately chemolithoautotrophic, facultatively anaerobic bacterium Thiobacillus denitrificans.</title>
        <authorList>
            <person name="Beller H.R."/>
            <person name="Chain P.S."/>
            <person name="Letain T.E."/>
            <person name="Chakicherla A."/>
            <person name="Larimer F.W."/>
            <person name="Richardson P.M."/>
            <person name="Coleman M.A."/>
            <person name="Wood A.P."/>
            <person name="Kelly D.P."/>
        </authorList>
    </citation>
    <scope>NUCLEOTIDE SEQUENCE [LARGE SCALE GENOMIC DNA]</scope>
    <source>
        <strain evidence="12 13">ATCC 25259</strain>
    </source>
</reference>
<dbReference type="InterPro" id="IPR050469">
    <property type="entry name" value="Diguanylate_Cyclase"/>
</dbReference>
<evidence type="ECO:0000256" key="10">
    <source>
        <dbReference type="SAM" id="Phobius"/>
    </source>
</evidence>
<dbReference type="Proteomes" id="UP000008291">
    <property type="component" value="Chromosome"/>
</dbReference>
<evidence type="ECO:0000256" key="2">
    <source>
        <dbReference type="ARBA" id="ARBA00012528"/>
    </source>
</evidence>